<feature type="compositionally biased region" description="Basic and acidic residues" evidence="1">
    <location>
        <begin position="97"/>
        <end position="119"/>
    </location>
</feature>
<feature type="compositionally biased region" description="Basic and acidic residues" evidence="1">
    <location>
        <begin position="71"/>
        <end position="87"/>
    </location>
</feature>
<dbReference type="RefSeq" id="WP_190720494.1">
    <property type="nucleotide sequence ID" value="NZ_JACJST010000039.1"/>
</dbReference>
<gene>
    <name evidence="2" type="ORF">H6G59_25505</name>
</gene>
<keyword evidence="3" id="KW-1185">Reference proteome</keyword>
<evidence type="ECO:0008006" key="4">
    <source>
        <dbReference type="Google" id="ProtNLM"/>
    </source>
</evidence>
<feature type="region of interest" description="Disordered" evidence="1">
    <location>
        <begin position="70"/>
        <end position="119"/>
    </location>
</feature>
<evidence type="ECO:0000256" key="1">
    <source>
        <dbReference type="SAM" id="MobiDB-lite"/>
    </source>
</evidence>
<sequence>MSHKSSFTLFCKDVLTVTSLSVIAAVSVPSQVLSLTTQIADIQDKTVGEPQQKNYSFINQLTGEESNFLLSKKDKDDDNNNNRRRGGDDDDDDDDDDRRNNRRRYDNDDDRDNYRRGDDYRGGYHRSSKLYRIRDWNCFFKVGRLVNSNRKALVIHLDILEKPVTKYANVVYTVYARQNNRWVQFYSSTGSRLIEKKRGKFSLTPEVIEFNKLRVGNLDWSRSDLRFVTEIRYDSNNKRDQRLVFEDVWNYSSITEISSISQLTTVSYRTTKKDYDDNNNYRRRDDDDDDRRREYRQVKNRYSSKAFRSKDWNCLFKLGRLVNSNQRAFVLHLDILEKPVTKYANVVYTIYARQNNRWVQFYNSTGARQIAKKGKKYFLTPEVIEFNKLRLNNIDLSKSEIKFVTEIRYDSQSRREERLVFENSWNYNSITEINSISQLDIVSF</sequence>
<protein>
    <recommendedName>
        <fullName evidence="4">F5/8 type C domain-containing protein</fullName>
    </recommendedName>
</protein>
<proteinExistence type="predicted"/>
<name>A0ABR8FMZ1_9NOST</name>
<evidence type="ECO:0000313" key="3">
    <source>
        <dbReference type="Proteomes" id="UP000640531"/>
    </source>
</evidence>
<dbReference type="Proteomes" id="UP000640531">
    <property type="component" value="Unassembled WGS sequence"/>
</dbReference>
<organism evidence="2 3">
    <name type="scientific">Anabaena lutea FACHB-196</name>
    <dbReference type="NCBI Taxonomy" id="2692881"/>
    <lineage>
        <taxon>Bacteria</taxon>
        <taxon>Bacillati</taxon>
        <taxon>Cyanobacteriota</taxon>
        <taxon>Cyanophyceae</taxon>
        <taxon>Nostocales</taxon>
        <taxon>Nostocaceae</taxon>
        <taxon>Anabaena</taxon>
    </lineage>
</organism>
<dbReference type="EMBL" id="JACJST010000039">
    <property type="protein sequence ID" value="MBD2571185.1"/>
    <property type="molecule type" value="Genomic_DNA"/>
</dbReference>
<reference evidence="2 3" key="1">
    <citation type="journal article" date="2020" name="ISME J.">
        <title>Comparative genomics reveals insights into cyanobacterial evolution and habitat adaptation.</title>
        <authorList>
            <person name="Chen M.Y."/>
            <person name="Teng W.K."/>
            <person name="Zhao L."/>
            <person name="Hu C.X."/>
            <person name="Zhou Y.K."/>
            <person name="Han B.P."/>
            <person name="Song L.R."/>
            <person name="Shu W.S."/>
        </authorList>
    </citation>
    <scope>NUCLEOTIDE SEQUENCE [LARGE SCALE GENOMIC DNA]</scope>
    <source>
        <strain evidence="2 3">FACHB-196</strain>
    </source>
</reference>
<accession>A0ABR8FMZ1</accession>
<comment type="caution">
    <text evidence="2">The sequence shown here is derived from an EMBL/GenBank/DDBJ whole genome shotgun (WGS) entry which is preliminary data.</text>
</comment>
<evidence type="ECO:0000313" key="2">
    <source>
        <dbReference type="EMBL" id="MBD2571185.1"/>
    </source>
</evidence>